<dbReference type="PANTHER" id="PTHR42834:SF1">
    <property type="entry name" value="ENDONUCLEASE_EXONUCLEASE_PHOSPHATASE FAMILY PROTEIN (AFU_ORTHOLOGUE AFUA_3G09210)"/>
    <property type="match status" value="1"/>
</dbReference>
<dbReference type="InterPro" id="IPR026444">
    <property type="entry name" value="Secre_tail"/>
</dbReference>
<name>A0A3N0D0L8_SINP1</name>
<dbReference type="RefSeq" id="WP_123218272.1">
    <property type="nucleotide sequence ID" value="NZ_RJTM01000184.1"/>
</dbReference>
<dbReference type="SUPFAM" id="SSF56219">
    <property type="entry name" value="DNase I-like"/>
    <property type="match status" value="1"/>
</dbReference>
<dbReference type="Proteomes" id="UP000267469">
    <property type="component" value="Unassembled WGS sequence"/>
</dbReference>
<keyword evidence="1" id="KW-0732">Signal</keyword>
<dbReference type="Pfam" id="PF18962">
    <property type="entry name" value="Por_Secre_tail"/>
    <property type="match status" value="1"/>
</dbReference>
<dbReference type="EMBL" id="RJTM01000184">
    <property type="protein sequence ID" value="RNL69212.1"/>
    <property type="molecule type" value="Genomic_DNA"/>
</dbReference>
<dbReference type="Gene3D" id="2.60.40.740">
    <property type="match status" value="1"/>
</dbReference>
<dbReference type="InterPro" id="IPR005135">
    <property type="entry name" value="Endo/exonuclease/phosphatase"/>
</dbReference>
<accession>A0A3N0D0L8</accession>
<reference evidence="4 5" key="1">
    <citation type="submission" date="2018-10" db="EMBL/GenBank/DDBJ databases">
        <title>Sinomicrobium pectinilyticum sp. nov., a pectinase-producing bacterium isolated from alkaline and saline soil, and emended description of the genus Sinomicrobium.</title>
        <authorList>
            <person name="Cheng B."/>
            <person name="Li C."/>
            <person name="Lai Q."/>
            <person name="Du M."/>
            <person name="Shao Z."/>
            <person name="Xu P."/>
            <person name="Yang C."/>
        </authorList>
    </citation>
    <scope>NUCLEOTIDE SEQUENCE [LARGE SCALE GENOMIC DNA]</scope>
    <source>
        <strain evidence="4 5">5DNS001</strain>
    </source>
</reference>
<comment type="caution">
    <text evidence="4">The sequence shown here is derived from an EMBL/GenBank/DDBJ whole genome shotgun (WGS) entry which is preliminary data.</text>
</comment>
<gene>
    <name evidence="4" type="ORF">ED312_22510</name>
</gene>
<evidence type="ECO:0000256" key="1">
    <source>
        <dbReference type="ARBA" id="ARBA00022729"/>
    </source>
</evidence>
<dbReference type="GO" id="GO:0003824">
    <property type="term" value="F:catalytic activity"/>
    <property type="evidence" value="ECO:0007669"/>
    <property type="project" value="InterPro"/>
</dbReference>
<dbReference type="InterPro" id="IPR036691">
    <property type="entry name" value="Endo/exonu/phosph_ase_sf"/>
</dbReference>
<dbReference type="Pfam" id="PF13573">
    <property type="entry name" value="SprB"/>
    <property type="match status" value="2"/>
</dbReference>
<dbReference type="NCBIfam" id="TIGR04183">
    <property type="entry name" value="Por_Secre_tail"/>
    <property type="match status" value="1"/>
</dbReference>
<proteinExistence type="predicted"/>
<feature type="domain" description="Secretion system C-terminal sorting" evidence="3">
    <location>
        <begin position="574"/>
        <end position="650"/>
    </location>
</feature>
<feature type="domain" description="Endonuclease/exonuclease/phosphatase" evidence="2">
    <location>
        <begin position="71"/>
        <end position="353"/>
    </location>
</feature>
<dbReference type="AlphaFoldDB" id="A0A3N0D0L8"/>
<evidence type="ECO:0000313" key="4">
    <source>
        <dbReference type="EMBL" id="RNL69212.1"/>
    </source>
</evidence>
<evidence type="ECO:0000259" key="3">
    <source>
        <dbReference type="Pfam" id="PF18962"/>
    </source>
</evidence>
<dbReference type="InterPro" id="IPR025667">
    <property type="entry name" value="SprB_repeat"/>
</dbReference>
<keyword evidence="5" id="KW-1185">Reference proteome</keyword>
<dbReference type="Pfam" id="PF03372">
    <property type="entry name" value="Exo_endo_phos"/>
    <property type="match status" value="1"/>
</dbReference>
<organism evidence="4 5">
    <name type="scientific">Sinomicrobium pectinilyticum</name>
    <dbReference type="NCBI Taxonomy" id="1084421"/>
    <lineage>
        <taxon>Bacteria</taxon>
        <taxon>Pseudomonadati</taxon>
        <taxon>Bacteroidota</taxon>
        <taxon>Flavobacteriia</taxon>
        <taxon>Flavobacteriales</taxon>
        <taxon>Flavobacteriaceae</taxon>
        <taxon>Sinomicrobium</taxon>
    </lineage>
</organism>
<sequence length="653" mass="70887">SGELRIDNDVEPIVGLAQPEHCDEITGVVGRFQDVYQLLPRMRADIACAEEYVPEGDDLDIPRDQTLDVVAWNIEWFGDESNAPSAGTPDSDRIQKDSVKAVLTALDADVIAVEEISDDTLFAQMVTEMDGYDYVLSEYTSYPNDSGVKQKVGFIYRTAVVSPVETKPLLASIHPYYNGGDDTALADYPDDPTRFFASGRLPYLMKANVTIEGVTEQINFIALHARANSSSGSQSRYDMRKYDVEVLKDSLDAMYPDANLIVLGDFNDDVDETVADNVNTTVTSYEAYVNDAANYHVVSATLSARNFRSYVFRENMIDHIMVSNELENSFIEESARVGYEFYGSHYTNATSDHFPVSARFRMHATLEIVRTEATDATCNGESDGTAFVEVSGGVPPYTYAWSNGGDTAGIDGLPAGQYSVIITDASGTEISSEVEIGEPEAILISVEGDRRVYPGYGPEESATLAATVSGGAGGYTYLWSTGDTEAGITVSPEETTVYTLTVTDAAGCSALQEVTVEAEDILCGNDRFFNKIQICYKGKTLCLPEIAAEQLLRIGATLGSCGNSGGPEISDVFIFPNPVLRNTYVTLESNMDTAVVVQLYDQRGNQVYSEEKSVNAGSNKIGLGLAGYRRGIYICKIVPAEGGTAVTKKILKL</sequence>
<protein>
    <submittedName>
        <fullName evidence="4">T9SS C-terminal target domain-containing protein</fullName>
    </submittedName>
</protein>
<dbReference type="OrthoDB" id="5500612at2"/>
<feature type="non-terminal residue" evidence="4">
    <location>
        <position position="1"/>
    </location>
</feature>
<dbReference type="CDD" id="cd00146">
    <property type="entry name" value="PKD"/>
    <property type="match status" value="1"/>
</dbReference>
<evidence type="ECO:0000313" key="5">
    <source>
        <dbReference type="Proteomes" id="UP000267469"/>
    </source>
</evidence>
<evidence type="ECO:0000259" key="2">
    <source>
        <dbReference type="Pfam" id="PF03372"/>
    </source>
</evidence>
<dbReference type="PANTHER" id="PTHR42834">
    <property type="entry name" value="ENDONUCLEASE/EXONUCLEASE/PHOSPHATASE FAMILY PROTEIN (AFU_ORTHOLOGUE AFUA_3G09210)"/>
    <property type="match status" value="1"/>
</dbReference>
<dbReference type="Gene3D" id="3.60.10.10">
    <property type="entry name" value="Endonuclease/exonuclease/phosphatase"/>
    <property type="match status" value="1"/>
</dbReference>